<comment type="catalytic activity">
    <reaction evidence="5 6">
        <text>Release of N-terminal amino acids, preferentially methionine, from peptides and arylamides.</text>
        <dbReference type="EC" id="3.4.11.18"/>
    </reaction>
</comment>
<evidence type="ECO:0000256" key="6">
    <source>
        <dbReference type="RuleBase" id="RU003653"/>
    </source>
</evidence>
<comment type="cofactor">
    <cofactor evidence="5">
        <name>Co(2+)</name>
        <dbReference type="ChEBI" id="CHEBI:48828"/>
    </cofactor>
    <cofactor evidence="5">
        <name>Zn(2+)</name>
        <dbReference type="ChEBI" id="CHEBI:29105"/>
    </cofactor>
    <cofactor evidence="5">
        <name>Mn(2+)</name>
        <dbReference type="ChEBI" id="CHEBI:29035"/>
    </cofactor>
    <cofactor evidence="5">
        <name>Fe(2+)</name>
        <dbReference type="ChEBI" id="CHEBI:29033"/>
    </cofactor>
    <text evidence="5">Binds 2 divalent metal cations per subunit. Has a high-affinity and a low affinity metal-binding site. The true nature of the physiological cofactor is under debate. The enzyme is active with cobalt, zinc, manganese or divalent iron ions. Most likely, methionine aminopeptidases function as mononuclear Fe(2+)-metalloproteases under physiological conditions, and the catalytically relevant metal-binding site has been assigned to the histidine-containing high-affinity site.</text>
</comment>
<dbReference type="InterPro" id="IPR036005">
    <property type="entry name" value="Creatinase/aminopeptidase-like"/>
</dbReference>
<dbReference type="GO" id="GO:0046872">
    <property type="term" value="F:metal ion binding"/>
    <property type="evidence" value="ECO:0007669"/>
    <property type="project" value="UniProtKB-UniRule"/>
</dbReference>
<dbReference type="PRINTS" id="PR00599">
    <property type="entry name" value="MAPEPTIDASE"/>
</dbReference>
<comment type="similarity">
    <text evidence="5">Belongs to the peptidase M24A family. Methionine aminopeptidase type 1 subfamily.</text>
</comment>
<dbReference type="Pfam" id="PF00557">
    <property type="entry name" value="Peptidase_M24"/>
    <property type="match status" value="1"/>
</dbReference>
<dbReference type="PROSITE" id="PS00680">
    <property type="entry name" value="MAP_1"/>
    <property type="match status" value="1"/>
</dbReference>
<feature type="binding site" evidence="5">
    <location>
        <position position="206"/>
    </location>
    <ligand>
        <name>a divalent metal cation</name>
        <dbReference type="ChEBI" id="CHEBI:60240"/>
        <label>2</label>
        <note>catalytic</note>
    </ligand>
</feature>
<dbReference type="EC" id="3.4.11.18" evidence="6"/>
<organism evidence="8 9">
    <name type="scientific">Pholiota conissans</name>
    <dbReference type="NCBI Taxonomy" id="109636"/>
    <lineage>
        <taxon>Eukaryota</taxon>
        <taxon>Fungi</taxon>
        <taxon>Dikarya</taxon>
        <taxon>Basidiomycota</taxon>
        <taxon>Agaricomycotina</taxon>
        <taxon>Agaricomycetes</taxon>
        <taxon>Agaricomycetidae</taxon>
        <taxon>Agaricales</taxon>
        <taxon>Agaricineae</taxon>
        <taxon>Strophariaceae</taxon>
        <taxon>Pholiota</taxon>
    </lineage>
</organism>
<dbReference type="Gene3D" id="3.90.230.10">
    <property type="entry name" value="Creatinase/methionine aminopeptidase superfamily"/>
    <property type="match status" value="1"/>
</dbReference>
<dbReference type="OrthoDB" id="3209743at2759"/>
<keyword evidence="4 5" id="KW-0378">Hydrolase</keyword>
<dbReference type="PANTHER" id="PTHR43330">
    <property type="entry name" value="METHIONINE AMINOPEPTIDASE"/>
    <property type="match status" value="1"/>
</dbReference>
<dbReference type="HAMAP" id="MF_01974">
    <property type="entry name" value="MetAP_1"/>
    <property type="match status" value="1"/>
</dbReference>
<evidence type="ECO:0000256" key="5">
    <source>
        <dbReference type="HAMAP-Rule" id="MF_03174"/>
    </source>
</evidence>
<feature type="domain" description="Peptidase M24" evidence="7">
    <location>
        <begin position="114"/>
        <end position="340"/>
    </location>
</feature>
<protein>
    <recommendedName>
        <fullName evidence="6">Methionine aminopeptidase</fullName>
        <ecNumber evidence="6">3.4.11.18</ecNumber>
    </recommendedName>
</protein>
<dbReference type="CDD" id="cd01086">
    <property type="entry name" value="MetAP1"/>
    <property type="match status" value="1"/>
</dbReference>
<evidence type="ECO:0000256" key="3">
    <source>
        <dbReference type="ARBA" id="ARBA00022723"/>
    </source>
</evidence>
<feature type="binding site" evidence="5">
    <location>
        <position position="276"/>
    </location>
    <ligand>
        <name>substrate</name>
    </ligand>
</feature>
<dbReference type="SUPFAM" id="SSF55920">
    <property type="entry name" value="Creatinase/aminopeptidase"/>
    <property type="match status" value="1"/>
</dbReference>
<evidence type="ECO:0000259" key="7">
    <source>
        <dbReference type="Pfam" id="PF00557"/>
    </source>
</evidence>
<comment type="caution">
    <text evidence="8">The sequence shown here is derived from an EMBL/GenBank/DDBJ whole genome shotgun (WGS) entry which is preliminary data.</text>
</comment>
<dbReference type="NCBIfam" id="TIGR00500">
    <property type="entry name" value="met_pdase_I"/>
    <property type="match status" value="1"/>
</dbReference>
<keyword evidence="2 5" id="KW-0645">Protease</keyword>
<dbReference type="Proteomes" id="UP000807469">
    <property type="component" value="Unassembled WGS sequence"/>
</dbReference>
<proteinExistence type="inferred from homology"/>
<keyword evidence="9" id="KW-1185">Reference proteome</keyword>
<dbReference type="AlphaFoldDB" id="A0A9P5YRU0"/>
<evidence type="ECO:0000256" key="1">
    <source>
        <dbReference type="ARBA" id="ARBA00022438"/>
    </source>
</evidence>
<dbReference type="GO" id="GO:0070006">
    <property type="term" value="F:metalloaminopeptidase activity"/>
    <property type="evidence" value="ECO:0007669"/>
    <property type="project" value="UniProtKB-UniRule"/>
</dbReference>
<comment type="function">
    <text evidence="6">Cotranslationally removes the N-terminal methionine from nascent proteins. The N-terminal methionine is often cleaved when the second residue in the primary sequence is small and uncharged (Met-Ala-, Cys, Gly, Pro, Ser, Thr, or Val).</text>
</comment>
<evidence type="ECO:0000313" key="8">
    <source>
        <dbReference type="EMBL" id="KAF9474342.1"/>
    </source>
</evidence>
<gene>
    <name evidence="8" type="ORF">BDN70DRAFT_884910</name>
</gene>
<evidence type="ECO:0000256" key="4">
    <source>
        <dbReference type="ARBA" id="ARBA00022801"/>
    </source>
</evidence>
<dbReference type="GO" id="GO:0006508">
    <property type="term" value="P:proteolysis"/>
    <property type="evidence" value="ECO:0007669"/>
    <property type="project" value="UniProtKB-KW"/>
</dbReference>
<dbReference type="InterPro" id="IPR000994">
    <property type="entry name" value="Pept_M24"/>
</dbReference>
<feature type="binding site" evidence="5">
    <location>
        <position position="301"/>
    </location>
    <ligand>
        <name>a divalent metal cation</name>
        <dbReference type="ChEBI" id="CHEBI:60240"/>
        <label>2</label>
        <note>catalytic</note>
    </ligand>
</feature>
<dbReference type="InterPro" id="IPR001714">
    <property type="entry name" value="Pept_M24_MAP"/>
</dbReference>
<accession>A0A9P5YRU0</accession>
<dbReference type="GO" id="GO:0004239">
    <property type="term" value="F:initiator methionyl aminopeptidase activity"/>
    <property type="evidence" value="ECO:0007669"/>
    <property type="project" value="UniProtKB-UniRule"/>
</dbReference>
<feature type="binding site" evidence="5">
    <location>
        <position position="269"/>
    </location>
    <ligand>
        <name>a divalent metal cation</name>
        <dbReference type="ChEBI" id="CHEBI:60240"/>
        <label>2</label>
        <note>catalytic</note>
    </ligand>
</feature>
<name>A0A9P5YRU0_9AGAR</name>
<feature type="binding site" evidence="5">
    <location>
        <position position="333"/>
    </location>
    <ligand>
        <name>a divalent metal cation</name>
        <dbReference type="ChEBI" id="CHEBI:60240"/>
        <label>1</label>
    </ligand>
</feature>
<dbReference type="InterPro" id="IPR002467">
    <property type="entry name" value="Pept_M24A_MAP1"/>
</dbReference>
<sequence>MLALKRYATNLKWMPEKMGHIAANRVARLHPPTTQRFSTSTKEEEEENFVDFGNYEVILPEEPFVFGVSHIQQREVPPQIVRPPYALTADGIPDRAPRPNSGKIKLGGDAEFHIREAAALAKKVREFAETQVEVGATTNSIDLAIHDFIIAHSAYPSPLKYQGFPRSCCTSINNIIAHGIPDERPLHDGDILNIDVTLFHKGYHGDTSKTFLVGDVDDAGKELVDITNEALERAIAVCGPGKSFKGIGKAIHDLIRNRDYSVSSQFTGHGINSVFHCVPWILHHLNDEPGIMEPGHCFTIEPAIIQGKNPRGWIFPDGWTASTENCARSAQAEHMILITETGADVLTR</sequence>
<keyword evidence="1 5" id="KW-0031">Aminopeptidase</keyword>
<feature type="binding site" evidence="5">
    <location>
        <position position="333"/>
    </location>
    <ligand>
        <name>a divalent metal cation</name>
        <dbReference type="ChEBI" id="CHEBI:60240"/>
        <label>2</label>
        <note>catalytic</note>
    </ligand>
</feature>
<evidence type="ECO:0000256" key="2">
    <source>
        <dbReference type="ARBA" id="ARBA00022670"/>
    </source>
</evidence>
<dbReference type="EMBL" id="MU155384">
    <property type="protein sequence ID" value="KAF9474342.1"/>
    <property type="molecule type" value="Genomic_DNA"/>
</dbReference>
<feature type="binding site" evidence="5">
    <location>
        <position position="195"/>
    </location>
    <ligand>
        <name>a divalent metal cation</name>
        <dbReference type="ChEBI" id="CHEBI:60240"/>
        <label>1</label>
    </ligand>
</feature>
<feature type="binding site" evidence="5">
    <location>
        <position position="178"/>
    </location>
    <ligand>
        <name>substrate</name>
    </ligand>
</feature>
<feature type="binding site" evidence="5">
    <location>
        <position position="206"/>
    </location>
    <ligand>
        <name>a divalent metal cation</name>
        <dbReference type="ChEBI" id="CHEBI:60240"/>
        <label>1</label>
    </ligand>
</feature>
<reference evidence="8" key="1">
    <citation type="submission" date="2020-11" db="EMBL/GenBank/DDBJ databases">
        <authorList>
            <consortium name="DOE Joint Genome Institute"/>
            <person name="Ahrendt S."/>
            <person name="Riley R."/>
            <person name="Andreopoulos W."/>
            <person name="Labutti K."/>
            <person name="Pangilinan J."/>
            <person name="Ruiz-Duenas F.J."/>
            <person name="Barrasa J.M."/>
            <person name="Sanchez-Garcia M."/>
            <person name="Camarero S."/>
            <person name="Miyauchi S."/>
            <person name="Serrano A."/>
            <person name="Linde D."/>
            <person name="Babiker R."/>
            <person name="Drula E."/>
            <person name="Ayuso-Fernandez I."/>
            <person name="Pacheco R."/>
            <person name="Padilla G."/>
            <person name="Ferreira P."/>
            <person name="Barriuso J."/>
            <person name="Kellner H."/>
            <person name="Castanera R."/>
            <person name="Alfaro M."/>
            <person name="Ramirez L."/>
            <person name="Pisabarro A.G."/>
            <person name="Kuo A."/>
            <person name="Tritt A."/>
            <person name="Lipzen A."/>
            <person name="He G."/>
            <person name="Yan M."/>
            <person name="Ng V."/>
            <person name="Cullen D."/>
            <person name="Martin F."/>
            <person name="Rosso M.-N."/>
            <person name="Henrissat B."/>
            <person name="Hibbett D."/>
            <person name="Martinez A.T."/>
            <person name="Grigoriev I.V."/>
        </authorList>
    </citation>
    <scope>NUCLEOTIDE SEQUENCE</scope>
    <source>
        <strain evidence="8">CIRM-BRFM 674</strain>
    </source>
</reference>
<keyword evidence="3 5" id="KW-0479">Metal-binding</keyword>
<dbReference type="PANTHER" id="PTHR43330:SF8">
    <property type="entry name" value="METHIONINE AMINOPEPTIDASE 1D, MITOCHONDRIAL"/>
    <property type="match status" value="1"/>
</dbReference>
<evidence type="ECO:0000313" key="9">
    <source>
        <dbReference type="Proteomes" id="UP000807469"/>
    </source>
</evidence>